<dbReference type="PANTHER" id="PTHR45943:SF1">
    <property type="entry name" value="E3 UBIQUITIN-PROTEIN LIGASE MYCBP2"/>
    <property type="match status" value="1"/>
</dbReference>
<protein>
    <recommendedName>
        <fullName evidence="1">SH3b domain-containing protein</fullName>
    </recommendedName>
</protein>
<name>J9E3R4_WUCBA</name>
<evidence type="ECO:0000259" key="1">
    <source>
        <dbReference type="Pfam" id="PF08239"/>
    </source>
</evidence>
<dbReference type="GO" id="GO:0061630">
    <property type="term" value="F:ubiquitin protein ligase activity"/>
    <property type="evidence" value="ECO:0007669"/>
    <property type="project" value="TreeGrafter"/>
</dbReference>
<gene>
    <name evidence="2" type="ORF">WUBG_12174</name>
</gene>
<dbReference type="PANTHER" id="PTHR45943">
    <property type="entry name" value="E3 UBIQUITIN-PROTEIN LIGASE MYCBP2"/>
    <property type="match status" value="1"/>
</dbReference>
<dbReference type="EMBL" id="ADBV01008442">
    <property type="protein sequence ID" value="EJW76916.1"/>
    <property type="molecule type" value="Genomic_DNA"/>
</dbReference>
<dbReference type="Pfam" id="PF08239">
    <property type="entry name" value="SH3_3"/>
    <property type="match status" value="1"/>
</dbReference>
<sequence length="399" mass="44258">MMKGVRIRASPALNSSQIGVIPRGTTVSYIEEVENADGVWLRLTDEACAIYCDKQLPSQGWCLQYSNHLGRSFLLLQSDSTEGFIHDSNLLSTTIQLPQNGGTNNEQYLEQSLQLDVEEIYTACDSLPVSIYNYPSVDAICGDVISNAAETGEIRSSGWIHNKQGIWIRLSGFDQKYAFVQDLAGNRYLQKISDITQRCANGNVEGSPTAQKPIAQIYPQSRNDQLMQALKPSIADCCRTVFAAFLWHERLVKDAMVCSTYLKFHPELHSITCGKSRMELITTTPMHSLFSIWQEINATVQTSIEQRSVLLCTVTSRQFDVKPISVNIGASRQGSSSTQRKDLCELCEEWHTAPVTTHMRMAHPGCNKYSGGQGYNSSGKYTNGWSGNCGDGGRPTAVW</sequence>
<feature type="domain" description="SH3b" evidence="1">
    <location>
        <begin position="4"/>
        <end position="44"/>
    </location>
</feature>
<dbReference type="AlphaFoldDB" id="J9E3R4"/>
<dbReference type="GO" id="GO:0005886">
    <property type="term" value="C:plasma membrane"/>
    <property type="evidence" value="ECO:0007669"/>
    <property type="project" value="TreeGrafter"/>
</dbReference>
<evidence type="ECO:0000313" key="2">
    <source>
        <dbReference type="EMBL" id="EJW76916.1"/>
    </source>
</evidence>
<dbReference type="GO" id="GO:0007411">
    <property type="term" value="P:axon guidance"/>
    <property type="evidence" value="ECO:0007669"/>
    <property type="project" value="TreeGrafter"/>
</dbReference>
<comment type="caution">
    <text evidence="2">The sequence shown here is derived from an EMBL/GenBank/DDBJ whole genome shotgun (WGS) entry which is preliminary data.</text>
</comment>
<dbReference type="GO" id="GO:0008582">
    <property type="term" value="P:regulation of synaptic assembly at neuromuscular junction"/>
    <property type="evidence" value="ECO:0007669"/>
    <property type="project" value="TreeGrafter"/>
</dbReference>
<dbReference type="Proteomes" id="UP000004810">
    <property type="component" value="Unassembled WGS sequence"/>
</dbReference>
<dbReference type="InterPro" id="IPR003646">
    <property type="entry name" value="SH3-like_bac-type"/>
</dbReference>
<reference evidence="3" key="1">
    <citation type="submission" date="2012-08" db="EMBL/GenBank/DDBJ databases">
        <title>The Genome Sequence of Wuchereria bancrofti.</title>
        <authorList>
            <person name="Nutman T.B."/>
            <person name="Fink D.L."/>
            <person name="Russ C."/>
            <person name="Young S."/>
            <person name="Zeng Q."/>
            <person name="Koehrsen M."/>
            <person name="Alvarado L."/>
            <person name="Berlin A."/>
            <person name="Chapman S.B."/>
            <person name="Chen Z."/>
            <person name="Freedman E."/>
            <person name="Gellesch M."/>
            <person name="Goldberg J."/>
            <person name="Griggs A."/>
            <person name="Gujja S."/>
            <person name="Heilman E.R."/>
            <person name="Heiman D."/>
            <person name="Hepburn T."/>
            <person name="Howarth C."/>
            <person name="Jen D."/>
            <person name="Larson L."/>
            <person name="Lewis B."/>
            <person name="Mehta T."/>
            <person name="Park D."/>
            <person name="Pearson M."/>
            <person name="Roberts A."/>
            <person name="Saif S."/>
            <person name="Shea T."/>
            <person name="Shenoy N."/>
            <person name="Sisk P."/>
            <person name="Stolte C."/>
            <person name="Sykes S."/>
            <person name="Walk T."/>
            <person name="White J."/>
            <person name="Yandava C."/>
            <person name="Haas B."/>
            <person name="Henn M.R."/>
            <person name="Nusbaum C."/>
            <person name="Birren B."/>
        </authorList>
    </citation>
    <scope>NUCLEOTIDE SEQUENCE [LARGE SCALE GENOMIC DNA]</scope>
    <source>
        <strain evidence="3">NA</strain>
    </source>
</reference>
<organism evidence="2 3">
    <name type="scientific">Wuchereria bancrofti</name>
    <dbReference type="NCBI Taxonomy" id="6293"/>
    <lineage>
        <taxon>Eukaryota</taxon>
        <taxon>Metazoa</taxon>
        <taxon>Ecdysozoa</taxon>
        <taxon>Nematoda</taxon>
        <taxon>Chromadorea</taxon>
        <taxon>Rhabditida</taxon>
        <taxon>Spirurina</taxon>
        <taxon>Spiruromorpha</taxon>
        <taxon>Filarioidea</taxon>
        <taxon>Onchocercidae</taxon>
        <taxon>Wuchereria</taxon>
    </lineage>
</organism>
<accession>J9E3R4</accession>
<evidence type="ECO:0000313" key="3">
    <source>
        <dbReference type="Proteomes" id="UP000004810"/>
    </source>
</evidence>
<proteinExistence type="predicted"/>
<dbReference type="GO" id="GO:0005634">
    <property type="term" value="C:nucleus"/>
    <property type="evidence" value="ECO:0007669"/>
    <property type="project" value="TreeGrafter"/>
</dbReference>